<dbReference type="EMBL" id="CAXDID020000582">
    <property type="protein sequence ID" value="CAL6104391.1"/>
    <property type="molecule type" value="Genomic_DNA"/>
</dbReference>
<comment type="caution">
    <text evidence="1">The sequence shown here is derived from an EMBL/GenBank/DDBJ whole genome shotgun (WGS) entry which is preliminary data.</text>
</comment>
<dbReference type="AlphaFoldDB" id="A0AA86N8A1"/>
<sequence>MFMFILSTQFDYSRQQQWTTVKLEDLDSKLRNYIADTIDGGIGSDGKVTITKIRLTTALGLRYRVEFKFDSQYLKKVGILKIWVKDNNEIVNEGMHFGKD</sequence>
<evidence type="ECO:0000313" key="1">
    <source>
        <dbReference type="EMBL" id="CAI9914234.1"/>
    </source>
</evidence>
<keyword evidence="3" id="KW-1185">Reference proteome</keyword>
<dbReference type="Proteomes" id="UP001642409">
    <property type="component" value="Unassembled WGS sequence"/>
</dbReference>
<proteinExistence type="predicted"/>
<reference evidence="2 3" key="2">
    <citation type="submission" date="2024-07" db="EMBL/GenBank/DDBJ databases">
        <authorList>
            <person name="Akdeniz Z."/>
        </authorList>
    </citation>
    <scope>NUCLEOTIDE SEQUENCE [LARGE SCALE GENOMIC DNA]</scope>
</reference>
<reference evidence="1" key="1">
    <citation type="submission" date="2023-06" db="EMBL/GenBank/DDBJ databases">
        <authorList>
            <person name="Kurt Z."/>
        </authorList>
    </citation>
    <scope>NUCLEOTIDE SEQUENCE</scope>
</reference>
<evidence type="ECO:0000313" key="2">
    <source>
        <dbReference type="EMBL" id="CAL6104391.1"/>
    </source>
</evidence>
<accession>A0AA86N8A1</accession>
<organism evidence="1">
    <name type="scientific">Hexamita inflata</name>
    <dbReference type="NCBI Taxonomy" id="28002"/>
    <lineage>
        <taxon>Eukaryota</taxon>
        <taxon>Metamonada</taxon>
        <taxon>Diplomonadida</taxon>
        <taxon>Hexamitidae</taxon>
        <taxon>Hexamitinae</taxon>
        <taxon>Hexamita</taxon>
    </lineage>
</organism>
<name>A0AA86N8A1_9EUKA</name>
<dbReference type="EMBL" id="CATOUU010000046">
    <property type="protein sequence ID" value="CAI9914234.1"/>
    <property type="molecule type" value="Genomic_DNA"/>
</dbReference>
<evidence type="ECO:0000313" key="3">
    <source>
        <dbReference type="Proteomes" id="UP001642409"/>
    </source>
</evidence>
<protein>
    <submittedName>
        <fullName evidence="2">Hypothetical_protein</fullName>
    </submittedName>
</protein>
<gene>
    <name evidence="1" type="ORF">HINF_LOCUS1879</name>
    <name evidence="2" type="ORF">HINF_LOCUS72760</name>
</gene>